<comment type="similarity">
    <text evidence="3 12">Belongs to the glycosyltransferase 10 family.</text>
</comment>
<evidence type="ECO:0000256" key="11">
    <source>
        <dbReference type="ARBA" id="ARBA00023180"/>
    </source>
</evidence>
<gene>
    <name evidence="15" type="ORF">QR680_001046</name>
</gene>
<keyword evidence="10 12" id="KW-0472">Membrane</keyword>
<dbReference type="InterPro" id="IPR031481">
    <property type="entry name" value="Glyco_tran_10_N"/>
</dbReference>
<evidence type="ECO:0000256" key="2">
    <source>
        <dbReference type="ARBA" id="ARBA00004922"/>
    </source>
</evidence>
<dbReference type="Gene3D" id="3.40.50.11660">
    <property type="entry name" value="Glycosyl transferase family 10, C-terminal domain"/>
    <property type="match status" value="1"/>
</dbReference>
<evidence type="ECO:0000313" key="15">
    <source>
        <dbReference type="EMBL" id="KAK0394987.1"/>
    </source>
</evidence>
<keyword evidence="16" id="KW-1185">Reference proteome</keyword>
<evidence type="ECO:0000256" key="9">
    <source>
        <dbReference type="ARBA" id="ARBA00023034"/>
    </source>
</evidence>
<keyword evidence="9 12" id="KW-0333">Golgi apparatus</keyword>
<dbReference type="InterPro" id="IPR038577">
    <property type="entry name" value="GT10-like_C_sf"/>
</dbReference>
<sequence>MRFQAPSAALLGLKEREREMLSDGGSFMRDAHCHLICSARNGTDMMRLGRRYVAALQLTVVTVIGIYTLIHIKISSHPSTVDLAEYRKLPFRFNITTTQGQNITIEEIMTNPHFDSLEQRVNFTPSKEQKLILSVDTGHFSDNLQGCPEWNCALTTDMNDFDKADVVMIRSSEAISEKKRKPEQYIVFFTQESPVHTYVEVPDENYFNLSLSYRHDSIGASPYGYTAKLAPESRKPSGSVINGTLVRGKSKAIAWFVSHCSTPSSREKLVAQLQKYIPVDIYGDCGNLNCKRGDTCEDMLDNDYHFYITFENSICDDYITEKLWNQGYQRNVIPIVLRRSVVEPYVPPNSFIAVDDYDNLENLAAELYRIMNDKALYASYFEWRRDYHVIFLNGQVHDSAERPWGFCQLCRLSHMNPRPSVVMKNFTKSWKNSCENDGEFVFQLLKKTNPSNSIRNRQSLRLKGKIVESAFAIH</sequence>
<dbReference type="FunFam" id="3.40.50.11660:FF:000004">
    <property type="entry name" value="Glycoprotein 3-alpha-L-fucosyltransferase A"/>
    <property type="match status" value="1"/>
</dbReference>
<evidence type="ECO:0000256" key="12">
    <source>
        <dbReference type="RuleBase" id="RU003832"/>
    </source>
</evidence>
<feature type="domain" description="Fucosyltransferase C-terminal" evidence="13">
    <location>
        <begin position="247"/>
        <end position="425"/>
    </location>
</feature>
<keyword evidence="8 12" id="KW-1133">Transmembrane helix</keyword>
<organism evidence="15 16">
    <name type="scientific">Steinernema hermaphroditum</name>
    <dbReference type="NCBI Taxonomy" id="289476"/>
    <lineage>
        <taxon>Eukaryota</taxon>
        <taxon>Metazoa</taxon>
        <taxon>Ecdysozoa</taxon>
        <taxon>Nematoda</taxon>
        <taxon>Chromadorea</taxon>
        <taxon>Rhabditida</taxon>
        <taxon>Tylenchina</taxon>
        <taxon>Panagrolaimomorpha</taxon>
        <taxon>Strongyloidoidea</taxon>
        <taxon>Steinernematidae</taxon>
        <taxon>Steinernema</taxon>
    </lineage>
</organism>
<reference evidence="15" key="1">
    <citation type="submission" date="2023-06" db="EMBL/GenBank/DDBJ databases">
        <title>Genomic analysis of the entomopathogenic nematode Steinernema hermaphroditum.</title>
        <authorList>
            <person name="Schwarz E.M."/>
            <person name="Heppert J.K."/>
            <person name="Baniya A."/>
            <person name="Schwartz H.T."/>
            <person name="Tan C.-H."/>
            <person name="Antoshechkin I."/>
            <person name="Sternberg P.W."/>
            <person name="Goodrich-Blair H."/>
            <person name="Dillman A.R."/>
        </authorList>
    </citation>
    <scope>NUCLEOTIDE SEQUENCE</scope>
    <source>
        <strain evidence="15">PS9179</strain>
        <tissue evidence="15">Whole animal</tissue>
    </source>
</reference>
<dbReference type="PANTHER" id="PTHR48438:SF1">
    <property type="entry name" value="ALPHA-(1,3)-FUCOSYLTRANSFERASE C-RELATED"/>
    <property type="match status" value="1"/>
</dbReference>
<dbReference type="AlphaFoldDB" id="A0AA39GWS6"/>
<evidence type="ECO:0000256" key="1">
    <source>
        <dbReference type="ARBA" id="ARBA00004447"/>
    </source>
</evidence>
<evidence type="ECO:0000256" key="5">
    <source>
        <dbReference type="ARBA" id="ARBA00022679"/>
    </source>
</evidence>
<keyword evidence="5 12" id="KW-0808">Transferase</keyword>
<evidence type="ECO:0000259" key="14">
    <source>
        <dbReference type="Pfam" id="PF17039"/>
    </source>
</evidence>
<dbReference type="InterPro" id="IPR001503">
    <property type="entry name" value="Glyco_trans_10"/>
</dbReference>
<protein>
    <recommendedName>
        <fullName evidence="12">Fucosyltransferase</fullName>
        <ecNumber evidence="12">2.4.1.-</ecNumber>
    </recommendedName>
</protein>
<dbReference type="Pfam" id="PF00852">
    <property type="entry name" value="Glyco_transf_10"/>
    <property type="match status" value="1"/>
</dbReference>
<evidence type="ECO:0000256" key="6">
    <source>
        <dbReference type="ARBA" id="ARBA00022692"/>
    </source>
</evidence>
<comment type="pathway">
    <text evidence="2">Protein modification; protein glycosylation.</text>
</comment>
<feature type="transmembrane region" description="Helical" evidence="12">
    <location>
        <begin position="52"/>
        <end position="70"/>
    </location>
</feature>
<dbReference type="Proteomes" id="UP001175271">
    <property type="component" value="Unassembled WGS sequence"/>
</dbReference>
<evidence type="ECO:0000256" key="7">
    <source>
        <dbReference type="ARBA" id="ARBA00022968"/>
    </source>
</evidence>
<dbReference type="InterPro" id="IPR055270">
    <property type="entry name" value="Glyco_tran_10_C"/>
</dbReference>
<dbReference type="PANTHER" id="PTHR48438">
    <property type="entry name" value="ALPHA-(1,3)-FUCOSYLTRANSFERASE C-RELATED"/>
    <property type="match status" value="1"/>
</dbReference>
<accession>A0AA39GWS6</accession>
<feature type="domain" description="Fucosyltransferase N-terminal" evidence="14">
    <location>
        <begin position="128"/>
        <end position="224"/>
    </location>
</feature>
<evidence type="ECO:0000256" key="3">
    <source>
        <dbReference type="ARBA" id="ARBA00008919"/>
    </source>
</evidence>
<comment type="subcellular location">
    <subcellularLocation>
        <location evidence="1 12">Golgi apparatus</location>
        <location evidence="1 12">Golgi stack membrane</location>
        <topology evidence="1 12">Single-pass type II membrane protein</topology>
    </subcellularLocation>
</comment>
<keyword evidence="4 12" id="KW-0328">Glycosyltransferase</keyword>
<evidence type="ECO:0000256" key="8">
    <source>
        <dbReference type="ARBA" id="ARBA00022989"/>
    </source>
</evidence>
<keyword evidence="6 12" id="KW-0812">Transmembrane</keyword>
<keyword evidence="11" id="KW-0325">Glycoprotein</keyword>
<evidence type="ECO:0000256" key="10">
    <source>
        <dbReference type="ARBA" id="ARBA00023136"/>
    </source>
</evidence>
<dbReference type="GO" id="GO:0008417">
    <property type="term" value="F:fucosyltransferase activity"/>
    <property type="evidence" value="ECO:0007669"/>
    <property type="project" value="InterPro"/>
</dbReference>
<dbReference type="EC" id="2.4.1.-" evidence="12"/>
<dbReference type="SUPFAM" id="SSF53756">
    <property type="entry name" value="UDP-Glycosyltransferase/glycogen phosphorylase"/>
    <property type="match status" value="1"/>
</dbReference>
<name>A0AA39GWS6_9BILA</name>
<comment type="caution">
    <text evidence="15">The sequence shown here is derived from an EMBL/GenBank/DDBJ whole genome shotgun (WGS) entry which is preliminary data.</text>
</comment>
<keyword evidence="7" id="KW-0735">Signal-anchor</keyword>
<dbReference type="GO" id="GO:0032580">
    <property type="term" value="C:Golgi cisterna membrane"/>
    <property type="evidence" value="ECO:0007669"/>
    <property type="project" value="UniProtKB-SubCell"/>
</dbReference>
<proteinExistence type="inferred from homology"/>
<evidence type="ECO:0000256" key="4">
    <source>
        <dbReference type="ARBA" id="ARBA00022676"/>
    </source>
</evidence>
<dbReference type="EMBL" id="JAUCMV010000005">
    <property type="protein sequence ID" value="KAK0394987.1"/>
    <property type="molecule type" value="Genomic_DNA"/>
</dbReference>
<dbReference type="Pfam" id="PF17039">
    <property type="entry name" value="Glyco_tran_10_N"/>
    <property type="match status" value="1"/>
</dbReference>
<evidence type="ECO:0000313" key="16">
    <source>
        <dbReference type="Proteomes" id="UP001175271"/>
    </source>
</evidence>
<evidence type="ECO:0000259" key="13">
    <source>
        <dbReference type="Pfam" id="PF00852"/>
    </source>
</evidence>